<comment type="similarity">
    <text evidence="2">Belongs to the aromatic acid exporter (TC 2.A.85) family.</text>
</comment>
<keyword evidence="5 9" id="KW-1133">Transmembrane helix</keyword>
<feature type="transmembrane region" description="Helical" evidence="9">
    <location>
        <begin position="77"/>
        <end position="95"/>
    </location>
</feature>
<sequence>MSSSVASVENGELPISFNKQPQKNRQWRKFLSTVWEIKFSHDTKKVIHSIKVGIALVLVSLLYLIDPLFKQVGENAMWAIMTVVVVFEFYAGAMLSKGINRGIGTIVGGALGCLAAILADDCGKIGNAIIVAVSVFSFGTMATYFRMVPSIKKRYDYGVMIFILTFNLVVVSGLRADTVLMLARQRLSTIGMGFAVCIFINLLIFPMWASDELHDNTSSKFHKLASSIEGCLDEYFGKAEGDKENQHKVYLSGCKSVLHSKSTDESLANFSKWEPWHGKFGIMYPWGKYLEIGEILRELATIILALKGCINSSRQPSQSSRQSIRESCEIVGLSLAKMLRELGESILKMRKSRARVLMSPKLQSLKQDLNLHQKIKSLENEENIGVISFLFLFTEIVEKVETLAKKVEEVENLASFQSKIPQV</sequence>
<feature type="transmembrane region" description="Helical" evidence="9">
    <location>
        <begin position="157"/>
        <end position="176"/>
    </location>
</feature>
<dbReference type="InterPro" id="IPR020966">
    <property type="entry name" value="ALMT"/>
</dbReference>
<evidence type="ECO:0000256" key="2">
    <source>
        <dbReference type="ARBA" id="ARBA00007079"/>
    </source>
</evidence>
<evidence type="ECO:0000256" key="6">
    <source>
        <dbReference type="ARBA" id="ARBA00023065"/>
    </source>
</evidence>
<dbReference type="GO" id="GO:0015743">
    <property type="term" value="P:malate transport"/>
    <property type="evidence" value="ECO:0007669"/>
    <property type="project" value="InterPro"/>
</dbReference>
<keyword evidence="4 9" id="KW-0812">Transmembrane</keyword>
<evidence type="ECO:0000256" key="3">
    <source>
        <dbReference type="ARBA" id="ARBA00022448"/>
    </source>
</evidence>
<comment type="subcellular location">
    <subcellularLocation>
        <location evidence="1">Membrane</location>
        <topology evidence="1">Multi-pass membrane protein</topology>
    </subcellularLocation>
</comment>
<organism evidence="10 11">
    <name type="scientific">Lithospermum erythrorhizon</name>
    <name type="common">Purple gromwell</name>
    <name type="synonym">Lithospermum officinale var. erythrorhizon</name>
    <dbReference type="NCBI Taxonomy" id="34254"/>
    <lineage>
        <taxon>Eukaryota</taxon>
        <taxon>Viridiplantae</taxon>
        <taxon>Streptophyta</taxon>
        <taxon>Embryophyta</taxon>
        <taxon>Tracheophyta</taxon>
        <taxon>Spermatophyta</taxon>
        <taxon>Magnoliopsida</taxon>
        <taxon>eudicotyledons</taxon>
        <taxon>Gunneridae</taxon>
        <taxon>Pentapetalae</taxon>
        <taxon>asterids</taxon>
        <taxon>lamiids</taxon>
        <taxon>Boraginales</taxon>
        <taxon>Boraginaceae</taxon>
        <taxon>Boraginoideae</taxon>
        <taxon>Lithospermeae</taxon>
        <taxon>Lithospermum</taxon>
    </lineage>
</organism>
<evidence type="ECO:0000256" key="1">
    <source>
        <dbReference type="ARBA" id="ARBA00004141"/>
    </source>
</evidence>
<proteinExistence type="inferred from homology"/>
<dbReference type="AlphaFoldDB" id="A0AAV3NZL4"/>
<evidence type="ECO:0000313" key="10">
    <source>
        <dbReference type="EMBL" id="GAA0144302.1"/>
    </source>
</evidence>
<dbReference type="GO" id="GO:0016020">
    <property type="term" value="C:membrane"/>
    <property type="evidence" value="ECO:0007669"/>
    <property type="project" value="UniProtKB-SubCell"/>
</dbReference>
<evidence type="ECO:0000256" key="9">
    <source>
        <dbReference type="SAM" id="Phobius"/>
    </source>
</evidence>
<reference evidence="10 11" key="1">
    <citation type="submission" date="2024-01" db="EMBL/GenBank/DDBJ databases">
        <title>The complete chloroplast genome sequence of Lithospermum erythrorhizon: insights into the phylogenetic relationship among Boraginaceae species and the maternal lineages of purple gromwells.</title>
        <authorList>
            <person name="Okada T."/>
            <person name="Watanabe K."/>
        </authorList>
    </citation>
    <scope>NUCLEOTIDE SEQUENCE [LARGE SCALE GENOMIC DNA]</scope>
</reference>
<dbReference type="GO" id="GO:0034220">
    <property type="term" value="P:monoatomic ion transmembrane transport"/>
    <property type="evidence" value="ECO:0007669"/>
    <property type="project" value="UniProtKB-KW"/>
</dbReference>
<feature type="transmembrane region" description="Helical" evidence="9">
    <location>
        <begin position="188"/>
        <end position="209"/>
    </location>
</feature>
<accession>A0AAV3NZL4</accession>
<comment type="caution">
    <text evidence="10">The sequence shown here is derived from an EMBL/GenBank/DDBJ whole genome shotgun (WGS) entry which is preliminary data.</text>
</comment>
<gene>
    <name evidence="10" type="ORF">LIER_04788</name>
</gene>
<dbReference type="EMBL" id="BAABME010000627">
    <property type="protein sequence ID" value="GAA0144302.1"/>
    <property type="molecule type" value="Genomic_DNA"/>
</dbReference>
<keyword evidence="7 9" id="KW-0472">Membrane</keyword>
<keyword evidence="6" id="KW-0406">Ion transport</keyword>
<feature type="transmembrane region" description="Helical" evidence="9">
    <location>
        <begin position="102"/>
        <end position="119"/>
    </location>
</feature>
<keyword evidence="3" id="KW-0813">Transport</keyword>
<keyword evidence="11" id="KW-1185">Reference proteome</keyword>
<evidence type="ECO:0000256" key="4">
    <source>
        <dbReference type="ARBA" id="ARBA00022692"/>
    </source>
</evidence>
<evidence type="ECO:0000313" key="11">
    <source>
        <dbReference type="Proteomes" id="UP001454036"/>
    </source>
</evidence>
<dbReference type="Pfam" id="PF11744">
    <property type="entry name" value="ALMT"/>
    <property type="match status" value="1"/>
</dbReference>
<dbReference type="PANTHER" id="PTHR31086">
    <property type="entry name" value="ALUMINUM-ACTIVATED MALATE TRANSPORTER 10"/>
    <property type="match status" value="1"/>
</dbReference>
<dbReference type="Proteomes" id="UP001454036">
    <property type="component" value="Unassembled WGS sequence"/>
</dbReference>
<feature type="transmembrane region" description="Helical" evidence="9">
    <location>
        <begin position="125"/>
        <end position="145"/>
    </location>
</feature>
<feature type="transmembrane region" description="Helical" evidence="9">
    <location>
        <begin position="46"/>
        <end position="65"/>
    </location>
</feature>
<evidence type="ECO:0000256" key="7">
    <source>
        <dbReference type="ARBA" id="ARBA00023136"/>
    </source>
</evidence>
<keyword evidence="8" id="KW-0407">Ion channel</keyword>
<evidence type="ECO:0000256" key="8">
    <source>
        <dbReference type="ARBA" id="ARBA00023303"/>
    </source>
</evidence>
<name>A0AAV3NZL4_LITER</name>
<protein>
    <submittedName>
        <fullName evidence="10">Transporter</fullName>
    </submittedName>
</protein>
<evidence type="ECO:0000256" key="5">
    <source>
        <dbReference type="ARBA" id="ARBA00022989"/>
    </source>
</evidence>